<feature type="compositionally biased region" description="Acidic residues" evidence="1">
    <location>
        <begin position="137"/>
        <end position="153"/>
    </location>
</feature>
<evidence type="ECO:0000313" key="2">
    <source>
        <dbReference type="EMBL" id="CAH1448569.1"/>
    </source>
</evidence>
<evidence type="ECO:0000313" key="3">
    <source>
        <dbReference type="Proteomes" id="UP001157418"/>
    </source>
</evidence>
<sequence>MEMLEERHKPKIAPKRIKLQEIIEKEEEDRISTLTDCLLLEILSRLPSTKYTIRTVEANLDYTKLGDWETTHSETEEEMLKGFILNLHHVKELKIGSCCSKVVSRLEAKGFVVPPNIKFPDVTYDCSESGSGSGSDTDTDTDTDENSVESGDW</sequence>
<accession>A0AAU9PES7</accession>
<dbReference type="Proteomes" id="UP001157418">
    <property type="component" value="Unassembled WGS sequence"/>
</dbReference>
<proteinExistence type="predicted"/>
<keyword evidence="3" id="KW-1185">Reference proteome</keyword>
<dbReference type="EMBL" id="CAKMRJ010005634">
    <property type="protein sequence ID" value="CAH1448569.1"/>
    <property type="molecule type" value="Genomic_DNA"/>
</dbReference>
<dbReference type="AlphaFoldDB" id="A0AAU9PES7"/>
<evidence type="ECO:0000256" key="1">
    <source>
        <dbReference type="SAM" id="MobiDB-lite"/>
    </source>
</evidence>
<gene>
    <name evidence="2" type="ORF">LVIROSA_LOCUS34102</name>
</gene>
<organism evidence="2 3">
    <name type="scientific">Lactuca virosa</name>
    <dbReference type="NCBI Taxonomy" id="75947"/>
    <lineage>
        <taxon>Eukaryota</taxon>
        <taxon>Viridiplantae</taxon>
        <taxon>Streptophyta</taxon>
        <taxon>Embryophyta</taxon>
        <taxon>Tracheophyta</taxon>
        <taxon>Spermatophyta</taxon>
        <taxon>Magnoliopsida</taxon>
        <taxon>eudicotyledons</taxon>
        <taxon>Gunneridae</taxon>
        <taxon>Pentapetalae</taxon>
        <taxon>asterids</taxon>
        <taxon>campanulids</taxon>
        <taxon>Asterales</taxon>
        <taxon>Asteraceae</taxon>
        <taxon>Cichorioideae</taxon>
        <taxon>Cichorieae</taxon>
        <taxon>Lactucinae</taxon>
        <taxon>Lactuca</taxon>
    </lineage>
</organism>
<name>A0AAU9PES7_9ASTR</name>
<comment type="caution">
    <text evidence="2">The sequence shown here is derived from an EMBL/GenBank/DDBJ whole genome shotgun (WGS) entry which is preliminary data.</text>
</comment>
<feature type="region of interest" description="Disordered" evidence="1">
    <location>
        <begin position="127"/>
        <end position="153"/>
    </location>
</feature>
<reference evidence="2 3" key="1">
    <citation type="submission" date="2022-01" db="EMBL/GenBank/DDBJ databases">
        <authorList>
            <person name="Xiong W."/>
            <person name="Schranz E."/>
        </authorList>
    </citation>
    <scope>NUCLEOTIDE SEQUENCE [LARGE SCALE GENOMIC DNA]</scope>
</reference>
<protein>
    <submittedName>
        <fullName evidence="2">Uncharacterized protein</fullName>
    </submittedName>
</protein>